<protein>
    <submittedName>
        <fullName evidence="2">Uncharacterized protein</fullName>
    </submittedName>
</protein>
<dbReference type="EMBL" id="JAHZUY010000025">
    <property type="protein sequence ID" value="MBW8269960.1"/>
    <property type="molecule type" value="Genomic_DNA"/>
</dbReference>
<feature type="non-terminal residue" evidence="2">
    <location>
        <position position="1"/>
    </location>
</feature>
<organism evidence="2 3">
    <name type="scientific">Caldovatus aquaticus</name>
    <dbReference type="NCBI Taxonomy" id="2865671"/>
    <lineage>
        <taxon>Bacteria</taxon>
        <taxon>Pseudomonadati</taxon>
        <taxon>Pseudomonadota</taxon>
        <taxon>Alphaproteobacteria</taxon>
        <taxon>Acetobacterales</taxon>
        <taxon>Roseomonadaceae</taxon>
        <taxon>Caldovatus</taxon>
    </lineage>
</organism>
<gene>
    <name evidence="2" type="ORF">K1J50_10705</name>
</gene>
<dbReference type="Proteomes" id="UP001519924">
    <property type="component" value="Unassembled WGS sequence"/>
</dbReference>
<feature type="compositionally biased region" description="Basic and acidic residues" evidence="1">
    <location>
        <begin position="10"/>
        <end position="53"/>
    </location>
</feature>
<evidence type="ECO:0000256" key="1">
    <source>
        <dbReference type="SAM" id="MobiDB-lite"/>
    </source>
</evidence>
<evidence type="ECO:0000313" key="2">
    <source>
        <dbReference type="EMBL" id="MBW8269960.1"/>
    </source>
</evidence>
<feature type="region of interest" description="Disordered" evidence="1">
    <location>
        <begin position="1"/>
        <end position="88"/>
    </location>
</feature>
<sequence>AAPAAAGAKEPAERAPRPERKRPERPAAAEGERAGRGRGEPRAAPAAREERDLGPSVRGFGDAVPAFMTIPIPRPRRGAVESPEAEAA</sequence>
<evidence type="ECO:0000313" key="3">
    <source>
        <dbReference type="Proteomes" id="UP001519924"/>
    </source>
</evidence>
<proteinExistence type="predicted"/>
<comment type="caution">
    <text evidence="2">The sequence shown here is derived from an EMBL/GenBank/DDBJ whole genome shotgun (WGS) entry which is preliminary data.</text>
</comment>
<keyword evidence="3" id="KW-1185">Reference proteome</keyword>
<name>A0ABS7F2X1_9PROT</name>
<reference evidence="2 3" key="1">
    <citation type="submission" date="2021-08" db="EMBL/GenBank/DDBJ databases">
        <title>Caldovatus sediminis gen. nov., sp. nov., a moderately thermophilic bacterium isolated from a hot spring.</title>
        <authorList>
            <person name="Hu C.-J."/>
            <person name="Li W.-J."/>
            <person name="Xian W.-D."/>
        </authorList>
    </citation>
    <scope>NUCLEOTIDE SEQUENCE [LARGE SCALE GENOMIC DNA]</scope>
    <source>
        <strain evidence="2 3">SYSU G05006</strain>
    </source>
</reference>
<accession>A0ABS7F2X1</accession>